<keyword evidence="7" id="KW-0270">Exopolysaccharide synthesis</keyword>
<evidence type="ECO:0000256" key="8">
    <source>
        <dbReference type="SAM" id="Phobius"/>
    </source>
</evidence>
<evidence type="ECO:0000259" key="9">
    <source>
        <dbReference type="Pfam" id="PF02397"/>
    </source>
</evidence>
<accession>A0AA41Z1N4</accession>
<keyword evidence="6 8" id="KW-0472">Membrane</keyword>
<protein>
    <submittedName>
        <fullName evidence="10">Sugar transferase</fullName>
    </submittedName>
</protein>
<proteinExistence type="inferred from homology"/>
<feature type="transmembrane region" description="Helical" evidence="8">
    <location>
        <begin position="12"/>
        <end position="30"/>
    </location>
</feature>
<dbReference type="Proteomes" id="UP001165667">
    <property type="component" value="Unassembled WGS sequence"/>
</dbReference>
<name>A0AA41Z1N4_9HYPH</name>
<comment type="similarity">
    <text evidence="2">Belongs to the bacterial sugar transferase family.</text>
</comment>
<dbReference type="GO" id="GO:0016780">
    <property type="term" value="F:phosphotransferase activity, for other substituted phosphate groups"/>
    <property type="evidence" value="ECO:0007669"/>
    <property type="project" value="TreeGrafter"/>
</dbReference>
<dbReference type="NCBIfam" id="TIGR03025">
    <property type="entry name" value="EPS_sugtrans"/>
    <property type="match status" value="1"/>
</dbReference>
<dbReference type="PANTHER" id="PTHR30576:SF0">
    <property type="entry name" value="UNDECAPRENYL-PHOSPHATE N-ACETYLGALACTOSAMINYL 1-PHOSPHATE TRANSFERASE-RELATED"/>
    <property type="match status" value="1"/>
</dbReference>
<dbReference type="GO" id="GO:0016020">
    <property type="term" value="C:membrane"/>
    <property type="evidence" value="ECO:0007669"/>
    <property type="project" value="UniProtKB-SubCell"/>
</dbReference>
<dbReference type="PANTHER" id="PTHR30576">
    <property type="entry name" value="COLANIC BIOSYNTHESIS UDP-GLUCOSE LIPID CARRIER TRANSFERASE"/>
    <property type="match status" value="1"/>
</dbReference>
<evidence type="ECO:0000256" key="5">
    <source>
        <dbReference type="ARBA" id="ARBA00022989"/>
    </source>
</evidence>
<keyword evidence="3 10" id="KW-0808">Transferase</keyword>
<evidence type="ECO:0000256" key="7">
    <source>
        <dbReference type="ARBA" id="ARBA00023169"/>
    </source>
</evidence>
<evidence type="ECO:0000256" key="2">
    <source>
        <dbReference type="ARBA" id="ARBA00006464"/>
    </source>
</evidence>
<feature type="transmembrane region" description="Helical" evidence="8">
    <location>
        <begin position="261"/>
        <end position="285"/>
    </location>
</feature>
<dbReference type="GO" id="GO:0000271">
    <property type="term" value="P:polysaccharide biosynthetic process"/>
    <property type="evidence" value="ECO:0007669"/>
    <property type="project" value="UniProtKB-KW"/>
</dbReference>
<evidence type="ECO:0000256" key="4">
    <source>
        <dbReference type="ARBA" id="ARBA00022692"/>
    </source>
</evidence>
<evidence type="ECO:0000313" key="10">
    <source>
        <dbReference type="EMBL" id="MCW6511336.1"/>
    </source>
</evidence>
<keyword evidence="4 8" id="KW-0812">Transmembrane</keyword>
<dbReference type="Pfam" id="PF02397">
    <property type="entry name" value="Bac_transf"/>
    <property type="match status" value="1"/>
</dbReference>
<gene>
    <name evidence="10" type="ORF">M8523_25470</name>
</gene>
<evidence type="ECO:0000256" key="6">
    <source>
        <dbReference type="ARBA" id="ARBA00023136"/>
    </source>
</evidence>
<comment type="subcellular location">
    <subcellularLocation>
        <location evidence="1">Membrane</location>
        <topology evidence="1">Multi-pass membrane protein</topology>
    </subcellularLocation>
</comment>
<evidence type="ECO:0000256" key="3">
    <source>
        <dbReference type="ARBA" id="ARBA00022679"/>
    </source>
</evidence>
<dbReference type="InterPro" id="IPR017475">
    <property type="entry name" value="EPS_sugar_tfrase"/>
</dbReference>
<sequence>MDIFNINSHSVGRALIIWDCFIAISILIISERLTGQPLLKDVTTTLHLCTFVTLFSVSFFSMGLYRNCYRSPEHVFEKLAAAFAMVVIAMFVLSSVHPAFKTNLTTIFGATFFGCVAVFLTRLVAARFAETERFRRRILVVGDLKTLCALDRLQHAGRTTRFTMFSPGEDSRPVRSDAERLTRLLRTSKARDLVVSDDYQASPGIAAVLLRCRLDGVRVTLMSAFLERETRKLELTDQEAHRLILTSSPHRSIASRLVKRAIDISGSLALLTFTLPLLIVVAIAIKLTDRGPIFYRQARLGLGGRRFMITKFRTMSVESDTGSARWATLNDKRVTRVGHLLRRPRIDELPQLFDVLCGRMSLVGPRPEQVQICDKLSATIPLYDYRHLVLPGLTGWAQINLPYADSLESTIEKTQYDLYYLKNGSIVLDLMILAHTIRTVLFSEGSR</sequence>
<dbReference type="EMBL" id="JAMOIM010000024">
    <property type="protein sequence ID" value="MCW6511336.1"/>
    <property type="molecule type" value="Genomic_DNA"/>
</dbReference>
<evidence type="ECO:0000256" key="1">
    <source>
        <dbReference type="ARBA" id="ARBA00004141"/>
    </source>
</evidence>
<feature type="transmembrane region" description="Helical" evidence="8">
    <location>
        <begin position="79"/>
        <end position="100"/>
    </location>
</feature>
<feature type="domain" description="Bacterial sugar transferase" evidence="9">
    <location>
        <begin position="259"/>
        <end position="441"/>
    </location>
</feature>
<keyword evidence="11" id="KW-1185">Reference proteome</keyword>
<dbReference type="RefSeq" id="WP_282587712.1">
    <property type="nucleotide sequence ID" value="NZ_JAMOIM010000024.1"/>
</dbReference>
<feature type="transmembrane region" description="Helical" evidence="8">
    <location>
        <begin position="45"/>
        <end position="67"/>
    </location>
</feature>
<feature type="transmembrane region" description="Helical" evidence="8">
    <location>
        <begin position="106"/>
        <end position="129"/>
    </location>
</feature>
<keyword evidence="5 8" id="KW-1133">Transmembrane helix</keyword>
<organism evidence="10 11">
    <name type="scientific">Lichenifustis flavocetrariae</name>
    <dbReference type="NCBI Taxonomy" id="2949735"/>
    <lineage>
        <taxon>Bacteria</taxon>
        <taxon>Pseudomonadati</taxon>
        <taxon>Pseudomonadota</taxon>
        <taxon>Alphaproteobacteria</taxon>
        <taxon>Hyphomicrobiales</taxon>
        <taxon>Lichenihabitantaceae</taxon>
        <taxon>Lichenifustis</taxon>
    </lineage>
</organism>
<dbReference type="InterPro" id="IPR003362">
    <property type="entry name" value="Bact_transf"/>
</dbReference>
<reference evidence="10" key="1">
    <citation type="submission" date="2022-05" db="EMBL/GenBank/DDBJ databases">
        <authorList>
            <person name="Pankratov T."/>
        </authorList>
    </citation>
    <scope>NUCLEOTIDE SEQUENCE</scope>
    <source>
        <strain evidence="10">BP6-180914</strain>
    </source>
</reference>
<dbReference type="AlphaFoldDB" id="A0AA41Z1N4"/>
<comment type="caution">
    <text evidence="10">The sequence shown here is derived from an EMBL/GenBank/DDBJ whole genome shotgun (WGS) entry which is preliminary data.</text>
</comment>
<evidence type="ECO:0000313" key="11">
    <source>
        <dbReference type="Proteomes" id="UP001165667"/>
    </source>
</evidence>